<comment type="caution">
    <text evidence="2">The sequence shown here is derived from an EMBL/GenBank/DDBJ whole genome shotgun (WGS) entry which is preliminary data.</text>
</comment>
<keyword evidence="3" id="KW-1185">Reference proteome</keyword>
<sequence>MSRSVTVTNIGAAPSGATPPPYHYQRLDAYQSRFAEIEEDFRAGRITPQERWTRMEQARDQSGITNAAAPPDYKVPKAAHMTELEYCNKRRNVDLRSRSRRQAA</sequence>
<protein>
    <submittedName>
        <fullName evidence="2">Uncharacterized protein</fullName>
    </submittedName>
</protein>
<proteinExistence type="predicted"/>
<dbReference type="RefSeq" id="WP_376997915.1">
    <property type="nucleotide sequence ID" value="NZ_JBHSLC010000081.1"/>
</dbReference>
<feature type="region of interest" description="Disordered" evidence="1">
    <location>
        <begin position="1"/>
        <end position="23"/>
    </location>
</feature>
<name>A0ABW0GC94_9PROT</name>
<evidence type="ECO:0000313" key="3">
    <source>
        <dbReference type="Proteomes" id="UP001596166"/>
    </source>
</evidence>
<gene>
    <name evidence="2" type="ORF">ACFPMG_24770</name>
</gene>
<evidence type="ECO:0000313" key="2">
    <source>
        <dbReference type="EMBL" id="MFC5358206.1"/>
    </source>
</evidence>
<dbReference type="Proteomes" id="UP001596166">
    <property type="component" value="Unassembled WGS sequence"/>
</dbReference>
<accession>A0ABW0GC94</accession>
<reference evidence="3" key="1">
    <citation type="journal article" date="2019" name="Int. J. Syst. Evol. Microbiol.">
        <title>The Global Catalogue of Microorganisms (GCM) 10K type strain sequencing project: providing services to taxonomists for standard genome sequencing and annotation.</title>
        <authorList>
            <consortium name="The Broad Institute Genomics Platform"/>
            <consortium name="The Broad Institute Genome Sequencing Center for Infectious Disease"/>
            <person name="Wu L."/>
            <person name="Ma J."/>
        </authorList>
    </citation>
    <scope>NUCLEOTIDE SEQUENCE [LARGE SCALE GENOMIC DNA]</scope>
    <source>
        <strain evidence="3">CCUG 58760</strain>
    </source>
</reference>
<organism evidence="2 3">
    <name type="scientific">Azospirillum himalayense</name>
    <dbReference type="NCBI Taxonomy" id="654847"/>
    <lineage>
        <taxon>Bacteria</taxon>
        <taxon>Pseudomonadati</taxon>
        <taxon>Pseudomonadota</taxon>
        <taxon>Alphaproteobacteria</taxon>
        <taxon>Rhodospirillales</taxon>
        <taxon>Azospirillaceae</taxon>
        <taxon>Azospirillum</taxon>
    </lineage>
</organism>
<feature type="region of interest" description="Disordered" evidence="1">
    <location>
        <begin position="45"/>
        <end position="73"/>
    </location>
</feature>
<evidence type="ECO:0000256" key="1">
    <source>
        <dbReference type="SAM" id="MobiDB-lite"/>
    </source>
</evidence>
<dbReference type="EMBL" id="JBHSLC010000081">
    <property type="protein sequence ID" value="MFC5358206.1"/>
    <property type="molecule type" value="Genomic_DNA"/>
</dbReference>